<protein>
    <submittedName>
        <fullName evidence="7">TolC family protein</fullName>
    </submittedName>
</protein>
<name>A0ABT4D1V7_9CLOT</name>
<accession>A0ABT4D1V7</accession>
<feature type="coiled-coil region" evidence="6">
    <location>
        <begin position="160"/>
        <end position="187"/>
    </location>
</feature>
<comment type="caution">
    <text evidence="7">The sequence shown here is derived from an EMBL/GenBank/DDBJ whole genome shotgun (WGS) entry which is preliminary data.</text>
</comment>
<dbReference type="InterPro" id="IPR051906">
    <property type="entry name" value="TolC-like"/>
</dbReference>
<dbReference type="Gene3D" id="1.20.1600.10">
    <property type="entry name" value="Outer membrane efflux proteins (OEP)"/>
    <property type="match status" value="1"/>
</dbReference>
<dbReference type="PANTHER" id="PTHR30026">
    <property type="entry name" value="OUTER MEMBRANE PROTEIN TOLC"/>
    <property type="match status" value="1"/>
</dbReference>
<comment type="subcellular location">
    <subcellularLocation>
        <location evidence="1">Cell outer membrane</location>
    </subcellularLocation>
</comment>
<dbReference type="RefSeq" id="WP_268041557.1">
    <property type="nucleotide sequence ID" value="NZ_JAPQER010000006.1"/>
</dbReference>
<organism evidence="7 8">
    <name type="scientific">Clostridium aestuarii</name>
    <dbReference type="NCBI Taxonomy" id="338193"/>
    <lineage>
        <taxon>Bacteria</taxon>
        <taxon>Bacillati</taxon>
        <taxon>Bacillota</taxon>
        <taxon>Clostridia</taxon>
        <taxon>Eubacteriales</taxon>
        <taxon>Clostridiaceae</taxon>
        <taxon>Clostridium</taxon>
    </lineage>
</organism>
<keyword evidence="5" id="KW-0998">Cell outer membrane</keyword>
<reference evidence="7" key="1">
    <citation type="submission" date="2022-12" db="EMBL/GenBank/DDBJ databases">
        <authorList>
            <person name="Wang J."/>
        </authorList>
    </citation>
    <scope>NUCLEOTIDE SEQUENCE</scope>
    <source>
        <strain evidence="7">HY-45-18</strain>
    </source>
</reference>
<sequence length="370" mass="42907">MNKKIALIVTGFVLTGMLALKFIPASGTSNTSNTVDLTDMILSTTGRNSELNLINEKIRLAEKKYSRSLDEKNEDGANDVETAKREEVYPMQKELEVNNVKWERNNKQDELVADVKKLYYEILVKNEVINVQKSKITRVSKQLKDVKRQIELGTMSKNILINYELDLDKAQNELKKIQHEQESLMMDLNMKSGNDVNNKLVLKEEEIPEVKLNVNLPNIIKDLQKNSYEVKSLEKQIRIKVQEKNIVDLNADDDVPIEGIKYKDDVVEDLKDEIIQLEYDIEDKKTDLEFKARNDYNNILKIKDDMESKKLDYDKNLKLLDAAKTKYQIGLTTDKEYKAAEEECKKALCAYKQSEIDYYIAAEKFKDFIQ</sequence>
<evidence type="ECO:0000256" key="3">
    <source>
        <dbReference type="ARBA" id="ARBA00022692"/>
    </source>
</evidence>
<evidence type="ECO:0000256" key="2">
    <source>
        <dbReference type="ARBA" id="ARBA00022452"/>
    </source>
</evidence>
<dbReference type="PANTHER" id="PTHR30026:SF20">
    <property type="entry name" value="OUTER MEMBRANE PROTEIN TOLC"/>
    <property type="match status" value="1"/>
</dbReference>
<evidence type="ECO:0000313" key="8">
    <source>
        <dbReference type="Proteomes" id="UP001078443"/>
    </source>
</evidence>
<keyword evidence="8" id="KW-1185">Reference proteome</keyword>
<evidence type="ECO:0000256" key="4">
    <source>
        <dbReference type="ARBA" id="ARBA00023136"/>
    </source>
</evidence>
<proteinExistence type="predicted"/>
<evidence type="ECO:0000256" key="5">
    <source>
        <dbReference type="ARBA" id="ARBA00023237"/>
    </source>
</evidence>
<evidence type="ECO:0000256" key="6">
    <source>
        <dbReference type="SAM" id="Coils"/>
    </source>
</evidence>
<keyword evidence="3" id="KW-0812">Transmembrane</keyword>
<evidence type="ECO:0000313" key="7">
    <source>
        <dbReference type="EMBL" id="MCY6485233.1"/>
    </source>
</evidence>
<dbReference type="SUPFAM" id="SSF56954">
    <property type="entry name" value="Outer membrane efflux proteins (OEP)"/>
    <property type="match status" value="1"/>
</dbReference>
<dbReference type="EMBL" id="JAPQER010000006">
    <property type="protein sequence ID" value="MCY6485233.1"/>
    <property type="molecule type" value="Genomic_DNA"/>
</dbReference>
<dbReference type="Proteomes" id="UP001078443">
    <property type="component" value="Unassembled WGS sequence"/>
</dbReference>
<keyword evidence="6" id="KW-0175">Coiled coil</keyword>
<gene>
    <name evidence="7" type="ORF">OW763_12875</name>
</gene>
<evidence type="ECO:0000256" key="1">
    <source>
        <dbReference type="ARBA" id="ARBA00004442"/>
    </source>
</evidence>
<keyword evidence="4" id="KW-0472">Membrane</keyword>
<keyword evidence="2" id="KW-1134">Transmembrane beta strand</keyword>